<dbReference type="EMBL" id="BMZO01000009">
    <property type="protein sequence ID" value="GHC77091.1"/>
    <property type="molecule type" value="Genomic_DNA"/>
</dbReference>
<name>A0A8J3GIA8_9HYPH</name>
<dbReference type="AlphaFoldDB" id="A0A8J3GIA8"/>
<evidence type="ECO:0000313" key="1">
    <source>
        <dbReference type="EMBL" id="GHC77091.1"/>
    </source>
</evidence>
<proteinExistence type="predicted"/>
<reference evidence="1" key="2">
    <citation type="submission" date="2020-09" db="EMBL/GenBank/DDBJ databases">
        <authorList>
            <person name="Sun Q."/>
            <person name="Kim S."/>
        </authorList>
    </citation>
    <scope>NUCLEOTIDE SEQUENCE</scope>
    <source>
        <strain evidence="1">KCTC 42097</strain>
    </source>
</reference>
<sequence length="59" mass="6614">MEEEAIPVRGSMIGADLSNHSVDDLEAYRDALHAEIVRVNEAISRRGATRNAAEQFFKR</sequence>
<organism evidence="1 2">
    <name type="scientific">Limoniibacter endophyticus</name>
    <dbReference type="NCBI Taxonomy" id="1565040"/>
    <lineage>
        <taxon>Bacteria</taxon>
        <taxon>Pseudomonadati</taxon>
        <taxon>Pseudomonadota</taxon>
        <taxon>Alphaproteobacteria</taxon>
        <taxon>Hyphomicrobiales</taxon>
        <taxon>Bartonellaceae</taxon>
        <taxon>Limoniibacter</taxon>
    </lineage>
</organism>
<dbReference type="Pfam" id="PF06698">
    <property type="entry name" value="DUF1192"/>
    <property type="match status" value="1"/>
</dbReference>
<protein>
    <recommendedName>
        <fullName evidence="3">DUF1192 domain-containing protein</fullName>
    </recommendedName>
</protein>
<gene>
    <name evidence="1" type="ORF">GCM10010136_28370</name>
</gene>
<dbReference type="InterPro" id="IPR009579">
    <property type="entry name" value="DUF1192"/>
</dbReference>
<reference evidence="1" key="1">
    <citation type="journal article" date="2014" name="Int. J. Syst. Evol. Microbiol.">
        <title>Complete genome sequence of Corynebacterium casei LMG S-19264T (=DSM 44701T), isolated from a smear-ripened cheese.</title>
        <authorList>
            <consortium name="US DOE Joint Genome Institute (JGI-PGF)"/>
            <person name="Walter F."/>
            <person name="Albersmeier A."/>
            <person name="Kalinowski J."/>
            <person name="Ruckert C."/>
        </authorList>
    </citation>
    <scope>NUCLEOTIDE SEQUENCE</scope>
    <source>
        <strain evidence="1">KCTC 42097</strain>
    </source>
</reference>
<evidence type="ECO:0008006" key="3">
    <source>
        <dbReference type="Google" id="ProtNLM"/>
    </source>
</evidence>
<dbReference type="RefSeq" id="WP_189491459.1">
    <property type="nucleotide sequence ID" value="NZ_BMZO01000009.1"/>
</dbReference>
<dbReference type="Proteomes" id="UP000641137">
    <property type="component" value="Unassembled WGS sequence"/>
</dbReference>
<keyword evidence="2" id="KW-1185">Reference proteome</keyword>
<accession>A0A8J3GIA8</accession>
<comment type="caution">
    <text evidence="1">The sequence shown here is derived from an EMBL/GenBank/DDBJ whole genome shotgun (WGS) entry which is preliminary data.</text>
</comment>
<evidence type="ECO:0000313" key="2">
    <source>
        <dbReference type="Proteomes" id="UP000641137"/>
    </source>
</evidence>